<keyword evidence="4" id="KW-0408">Iron</keyword>
<dbReference type="Pfam" id="PF00355">
    <property type="entry name" value="Rieske"/>
    <property type="match status" value="1"/>
</dbReference>
<proteinExistence type="predicted"/>
<keyword evidence="3" id="KW-0560">Oxidoreductase</keyword>
<dbReference type="GO" id="GO:0046872">
    <property type="term" value="F:metal ion binding"/>
    <property type="evidence" value="ECO:0007669"/>
    <property type="project" value="UniProtKB-KW"/>
</dbReference>
<evidence type="ECO:0000256" key="1">
    <source>
        <dbReference type="ARBA" id="ARBA00022714"/>
    </source>
</evidence>
<keyword evidence="5" id="KW-0411">Iron-sulfur</keyword>
<dbReference type="Gene3D" id="2.102.10.10">
    <property type="entry name" value="Rieske [2Fe-2S] iron-sulphur domain"/>
    <property type="match status" value="1"/>
</dbReference>
<dbReference type="KEGG" id="ned:HUN01_04270"/>
<dbReference type="PROSITE" id="PS51296">
    <property type="entry name" value="RIESKE"/>
    <property type="match status" value="1"/>
</dbReference>
<sequence>MLKNFWYACEFSAAITTNPKQVRILNQKLVFYRNAKGQLIALQDRCPHRGAALSLGWVKDDCIHCPYHAWKFQADGKCINIPANQPGIPIPKNARVDSYPIQEKYGFIWLFYGDLPEEERPPIPPLPEFEDPSLQKIFFEYELNAHYTRTLENDMDMSHVSIIHSKSFGNGFALEQKMEDYELNVGEWEGHAKVNVRDYTKAKDLFAFVFRPLKANVKVTLGFYMPNITRLVVDFGRGKLVNFTVHVPVDDRTTITKRIQFRSFLTFPWADGIFQRAAYKVVMEDKGVVESEYPMAVPDKLSDEVHVPCDNLSLAYRKLRQKCLAMGWGMKPYQNQVDDSNGNLMPPSPEKTEWFVSAIVGDRS</sequence>
<name>A0A7D7QHY3_9NOSO</name>
<dbReference type="InterPro" id="IPR050584">
    <property type="entry name" value="Cholesterol_7-desaturase"/>
</dbReference>
<dbReference type="GO" id="GO:0051537">
    <property type="term" value="F:2 iron, 2 sulfur cluster binding"/>
    <property type="evidence" value="ECO:0007669"/>
    <property type="project" value="UniProtKB-KW"/>
</dbReference>
<dbReference type="InterPro" id="IPR017941">
    <property type="entry name" value="Rieske_2Fe-2S"/>
</dbReference>
<evidence type="ECO:0000256" key="2">
    <source>
        <dbReference type="ARBA" id="ARBA00022723"/>
    </source>
</evidence>
<dbReference type="GO" id="GO:0016705">
    <property type="term" value="F:oxidoreductase activity, acting on paired donors, with incorporation or reduction of molecular oxygen"/>
    <property type="evidence" value="ECO:0007669"/>
    <property type="project" value="UniProtKB-ARBA"/>
</dbReference>
<accession>A0A7D7QHY3</accession>
<dbReference type="GO" id="GO:0004497">
    <property type="term" value="F:monooxygenase activity"/>
    <property type="evidence" value="ECO:0007669"/>
    <property type="project" value="UniProtKB-ARBA"/>
</dbReference>
<dbReference type="Pfam" id="PF19112">
    <property type="entry name" value="VanA_C"/>
    <property type="match status" value="1"/>
</dbReference>
<dbReference type="RefSeq" id="WP_181930230.1">
    <property type="nucleotide sequence ID" value="NZ_CP054698.1"/>
</dbReference>
<feature type="domain" description="Rieske" evidence="6">
    <location>
        <begin position="6"/>
        <end position="110"/>
    </location>
</feature>
<dbReference type="GO" id="GO:0051213">
    <property type="term" value="F:dioxygenase activity"/>
    <property type="evidence" value="ECO:0007669"/>
    <property type="project" value="UniProtKB-KW"/>
</dbReference>
<evidence type="ECO:0000313" key="8">
    <source>
        <dbReference type="Proteomes" id="UP000514713"/>
    </source>
</evidence>
<evidence type="ECO:0000313" key="7">
    <source>
        <dbReference type="EMBL" id="QMS86824.1"/>
    </source>
</evidence>
<dbReference type="PANTHER" id="PTHR21266">
    <property type="entry name" value="IRON-SULFUR DOMAIN CONTAINING PROTEIN"/>
    <property type="match status" value="1"/>
</dbReference>
<dbReference type="Gene3D" id="3.90.380.10">
    <property type="entry name" value="Naphthalene 1,2-dioxygenase Alpha Subunit, Chain A, domain 1"/>
    <property type="match status" value="1"/>
</dbReference>
<evidence type="ECO:0000256" key="5">
    <source>
        <dbReference type="ARBA" id="ARBA00023014"/>
    </source>
</evidence>
<keyword evidence="8" id="KW-1185">Reference proteome</keyword>
<gene>
    <name evidence="7" type="ORF">HUN01_04270</name>
</gene>
<dbReference type="EMBL" id="CP054698">
    <property type="protein sequence ID" value="QMS86824.1"/>
    <property type="molecule type" value="Genomic_DNA"/>
</dbReference>
<keyword evidence="1" id="KW-0001">2Fe-2S</keyword>
<dbReference type="PANTHER" id="PTHR21266:SF59">
    <property type="entry name" value="BLR4922 PROTEIN"/>
    <property type="match status" value="1"/>
</dbReference>
<keyword evidence="2" id="KW-0479">Metal-binding</keyword>
<dbReference type="SUPFAM" id="SSF55961">
    <property type="entry name" value="Bet v1-like"/>
    <property type="match status" value="1"/>
</dbReference>
<evidence type="ECO:0000259" key="6">
    <source>
        <dbReference type="PROSITE" id="PS51296"/>
    </source>
</evidence>
<dbReference type="Proteomes" id="UP000514713">
    <property type="component" value="Chromosome"/>
</dbReference>
<evidence type="ECO:0000256" key="4">
    <source>
        <dbReference type="ARBA" id="ARBA00023004"/>
    </source>
</evidence>
<organism evidence="7 8">
    <name type="scientific">Nostoc edaphicum CCNP1411</name>
    <dbReference type="NCBI Taxonomy" id="1472755"/>
    <lineage>
        <taxon>Bacteria</taxon>
        <taxon>Bacillati</taxon>
        <taxon>Cyanobacteriota</taxon>
        <taxon>Cyanophyceae</taxon>
        <taxon>Nostocales</taxon>
        <taxon>Nostocaceae</taxon>
        <taxon>Nostoc</taxon>
    </lineage>
</organism>
<reference evidence="8" key="1">
    <citation type="submission" date="2020-06" db="EMBL/GenBank/DDBJ databases">
        <title>Nostoc edaphicum CCNP1411 genome.</title>
        <authorList>
            <person name="Fidor A."/>
            <person name="Grabski M."/>
            <person name="Gawor J."/>
            <person name="Gromadka R."/>
            <person name="Wegrzyn G."/>
            <person name="Mazur-Marzec H."/>
        </authorList>
    </citation>
    <scope>NUCLEOTIDE SEQUENCE [LARGE SCALE GENOMIC DNA]</scope>
    <source>
        <strain evidence="8">CCNP1411</strain>
    </source>
</reference>
<dbReference type="AlphaFoldDB" id="A0A7D7QHY3"/>
<dbReference type="InterPro" id="IPR036922">
    <property type="entry name" value="Rieske_2Fe-2S_sf"/>
</dbReference>
<evidence type="ECO:0000256" key="3">
    <source>
        <dbReference type="ARBA" id="ARBA00023002"/>
    </source>
</evidence>
<keyword evidence="7" id="KW-0223">Dioxygenase</keyword>
<dbReference type="SUPFAM" id="SSF50022">
    <property type="entry name" value="ISP domain"/>
    <property type="match status" value="1"/>
</dbReference>
<dbReference type="InterPro" id="IPR044043">
    <property type="entry name" value="VanA_C_cat"/>
</dbReference>
<protein>
    <submittedName>
        <fullName evidence="7">Aromatic ring-hydroxylating dioxygenase subunit alpha</fullName>
    </submittedName>
</protein>